<evidence type="ECO:0000256" key="3">
    <source>
        <dbReference type="ARBA" id="ARBA00022989"/>
    </source>
</evidence>
<organism evidence="6 7">
    <name type="scientific">Candidatus Roizmanbacteria bacterium GW2011_GWA2_37_7</name>
    <dbReference type="NCBI Taxonomy" id="1618481"/>
    <lineage>
        <taxon>Bacteria</taxon>
        <taxon>Candidatus Roizmaniibacteriota</taxon>
    </lineage>
</organism>
<dbReference type="PANTHER" id="PTHR16950:SF16">
    <property type="entry name" value="ZINC TRANSPORTER ZIP13"/>
    <property type="match status" value="1"/>
</dbReference>
<comment type="subcellular location">
    <subcellularLocation>
        <location evidence="1">Membrane</location>
        <topology evidence="1">Multi-pass membrane protein</topology>
    </subcellularLocation>
</comment>
<protein>
    <submittedName>
        <fullName evidence="6">Zinc/iron permease</fullName>
    </submittedName>
</protein>
<evidence type="ECO:0000313" key="6">
    <source>
        <dbReference type="EMBL" id="KKQ38430.1"/>
    </source>
</evidence>
<dbReference type="STRING" id="1618481.US54_C0010G0011"/>
<proteinExistence type="predicted"/>
<comment type="caution">
    <text evidence="6">The sequence shown here is derived from an EMBL/GenBank/DDBJ whole genome shotgun (WGS) entry which is preliminary data.</text>
</comment>
<feature type="transmembrane region" description="Helical" evidence="5">
    <location>
        <begin position="6"/>
        <end position="23"/>
    </location>
</feature>
<feature type="transmembrane region" description="Helical" evidence="5">
    <location>
        <begin position="164"/>
        <end position="185"/>
    </location>
</feature>
<dbReference type="Proteomes" id="UP000034471">
    <property type="component" value="Unassembled WGS sequence"/>
</dbReference>
<feature type="transmembrane region" description="Helical" evidence="5">
    <location>
        <begin position="35"/>
        <end position="56"/>
    </location>
</feature>
<keyword evidence="4 5" id="KW-0472">Membrane</keyword>
<evidence type="ECO:0000256" key="2">
    <source>
        <dbReference type="ARBA" id="ARBA00022692"/>
    </source>
</evidence>
<accession>A0A0G0HIM8</accession>
<feature type="transmembrane region" description="Helical" evidence="5">
    <location>
        <begin position="191"/>
        <end position="212"/>
    </location>
</feature>
<feature type="transmembrane region" description="Helical" evidence="5">
    <location>
        <begin position="224"/>
        <end position="244"/>
    </location>
</feature>
<sequence length="247" mass="27526">MEKLIYIIASTFLISLASLIGVFTLSIKEKTLSKFLLFLISLSAGALMGGAFLHLLPEASEKLNNGNMYPIVLFSFVLFFLIEKLLHWRHCHKKNCQVHTFGYMNLFGDAVHNFIDGLVIASTFIIDVKLGIITSFVIALHEIPQEIGDFGVLLYSEFSRKKALLANFLVALTAVFGGIFGYFLSFQIENITSYLLPFAAGGFIYIAASDLMPEIRKEASLKKSMLSFGVFLLGLVIMYVVKFIGHE</sequence>
<evidence type="ECO:0000256" key="4">
    <source>
        <dbReference type="ARBA" id="ARBA00023136"/>
    </source>
</evidence>
<dbReference type="AlphaFoldDB" id="A0A0G0HIM8"/>
<feature type="transmembrane region" description="Helical" evidence="5">
    <location>
        <begin position="68"/>
        <end position="86"/>
    </location>
</feature>
<evidence type="ECO:0000256" key="1">
    <source>
        <dbReference type="ARBA" id="ARBA00004141"/>
    </source>
</evidence>
<dbReference type="InterPro" id="IPR003689">
    <property type="entry name" value="ZIP"/>
</dbReference>
<dbReference type="EMBL" id="LBTJ01000010">
    <property type="protein sequence ID" value="KKQ38430.1"/>
    <property type="molecule type" value="Genomic_DNA"/>
</dbReference>
<dbReference type="GO" id="GO:0016020">
    <property type="term" value="C:membrane"/>
    <property type="evidence" value="ECO:0007669"/>
    <property type="project" value="UniProtKB-SubCell"/>
</dbReference>
<gene>
    <name evidence="6" type="ORF">US54_C0010G0011</name>
</gene>
<dbReference type="PANTHER" id="PTHR16950">
    <property type="entry name" value="ZINC TRANSPORTER SLC39A7 HISTIDINE-RICH MEMBRANE PROTEIN KE4"/>
    <property type="match status" value="1"/>
</dbReference>
<keyword evidence="2 5" id="KW-0812">Transmembrane</keyword>
<reference evidence="6 7" key="1">
    <citation type="journal article" date="2015" name="Nature">
        <title>rRNA introns, odd ribosomes, and small enigmatic genomes across a large radiation of phyla.</title>
        <authorList>
            <person name="Brown C.T."/>
            <person name="Hug L.A."/>
            <person name="Thomas B.C."/>
            <person name="Sharon I."/>
            <person name="Castelle C.J."/>
            <person name="Singh A."/>
            <person name="Wilkins M.J."/>
            <person name="Williams K.H."/>
            <person name="Banfield J.F."/>
        </authorList>
    </citation>
    <scope>NUCLEOTIDE SEQUENCE [LARGE SCALE GENOMIC DNA]</scope>
</reference>
<keyword evidence="3 5" id="KW-1133">Transmembrane helix</keyword>
<evidence type="ECO:0000256" key="5">
    <source>
        <dbReference type="SAM" id="Phobius"/>
    </source>
</evidence>
<dbReference type="GO" id="GO:0046873">
    <property type="term" value="F:metal ion transmembrane transporter activity"/>
    <property type="evidence" value="ECO:0007669"/>
    <property type="project" value="InterPro"/>
</dbReference>
<dbReference type="Pfam" id="PF02535">
    <property type="entry name" value="Zip"/>
    <property type="match status" value="2"/>
</dbReference>
<evidence type="ECO:0000313" key="7">
    <source>
        <dbReference type="Proteomes" id="UP000034471"/>
    </source>
</evidence>
<name>A0A0G0HIM8_9BACT</name>